<dbReference type="VEuPathDB" id="VectorBase:ASIC021284"/>
<sequence>MPDPWVLTVDQMRTPSLMYSIHRDNICASSVGACNCVLQATPANSPAPGRISLALARSSAPVIAKVSKDAGRHTLYVTSSALTLDGLSCGTDATVSGGIY</sequence>
<organism evidence="1">
    <name type="scientific">Anopheles sinensis</name>
    <name type="common">Mosquito</name>
    <dbReference type="NCBI Taxonomy" id="74873"/>
    <lineage>
        <taxon>Eukaryota</taxon>
        <taxon>Metazoa</taxon>
        <taxon>Ecdysozoa</taxon>
        <taxon>Arthropoda</taxon>
        <taxon>Hexapoda</taxon>
        <taxon>Insecta</taxon>
        <taxon>Pterygota</taxon>
        <taxon>Neoptera</taxon>
        <taxon>Endopterygota</taxon>
        <taxon>Diptera</taxon>
        <taxon>Nematocera</taxon>
        <taxon>Culicoidea</taxon>
        <taxon>Culicidae</taxon>
        <taxon>Anophelinae</taxon>
        <taxon>Anopheles</taxon>
    </lineage>
</organism>
<reference evidence="2" key="2">
    <citation type="submission" date="2020-05" db="UniProtKB">
        <authorList>
            <consortium name="EnsemblMetazoa"/>
        </authorList>
    </citation>
    <scope>IDENTIFICATION</scope>
</reference>
<dbReference type="Proteomes" id="UP000030765">
    <property type="component" value="Unassembled WGS sequence"/>
</dbReference>
<evidence type="ECO:0000313" key="1">
    <source>
        <dbReference type="EMBL" id="KFB52992.1"/>
    </source>
</evidence>
<gene>
    <name evidence="1" type="ORF">ZHAS_00021284</name>
</gene>
<dbReference type="EnsemblMetazoa" id="ASIC021284-RA">
    <property type="protein sequence ID" value="ASIC021284-PA"/>
    <property type="gene ID" value="ASIC021284"/>
</dbReference>
<proteinExistence type="predicted"/>
<protein>
    <submittedName>
        <fullName evidence="1 2">Uncharacterized protein</fullName>
    </submittedName>
</protein>
<keyword evidence="3" id="KW-1185">Reference proteome</keyword>
<evidence type="ECO:0000313" key="3">
    <source>
        <dbReference type="Proteomes" id="UP000030765"/>
    </source>
</evidence>
<name>A0A084WRZ8_ANOSI</name>
<dbReference type="EMBL" id="ATLV01026291">
    <property type="status" value="NOT_ANNOTATED_CDS"/>
    <property type="molecule type" value="Genomic_DNA"/>
</dbReference>
<accession>A0A084WRZ8</accession>
<evidence type="ECO:0000313" key="2">
    <source>
        <dbReference type="EnsemblMetazoa" id="ASIC021284-PA"/>
    </source>
</evidence>
<dbReference type="EMBL" id="KE525409">
    <property type="protein sequence ID" value="KFB52992.1"/>
    <property type="molecule type" value="Genomic_DNA"/>
</dbReference>
<reference evidence="1 3" key="1">
    <citation type="journal article" date="2014" name="BMC Genomics">
        <title>Genome sequence of Anopheles sinensis provides insight into genetics basis of mosquito competence for malaria parasites.</title>
        <authorList>
            <person name="Zhou D."/>
            <person name="Zhang D."/>
            <person name="Ding G."/>
            <person name="Shi L."/>
            <person name="Hou Q."/>
            <person name="Ye Y."/>
            <person name="Xu Y."/>
            <person name="Zhou H."/>
            <person name="Xiong C."/>
            <person name="Li S."/>
            <person name="Yu J."/>
            <person name="Hong S."/>
            <person name="Yu X."/>
            <person name="Zou P."/>
            <person name="Chen C."/>
            <person name="Chang X."/>
            <person name="Wang W."/>
            <person name="Lv Y."/>
            <person name="Sun Y."/>
            <person name="Ma L."/>
            <person name="Shen B."/>
            <person name="Zhu C."/>
        </authorList>
    </citation>
    <scope>NUCLEOTIDE SEQUENCE [LARGE SCALE GENOMIC DNA]</scope>
</reference>
<dbReference type="AlphaFoldDB" id="A0A084WRZ8"/>